<dbReference type="SUPFAM" id="SSF47699">
    <property type="entry name" value="Bifunctional inhibitor/lipid-transfer protein/seed storage 2S albumin"/>
    <property type="match status" value="1"/>
</dbReference>
<gene>
    <name evidence="5" type="ORF">V6N11_024973</name>
</gene>
<dbReference type="InterPro" id="IPR000528">
    <property type="entry name" value="Plant_nsLTP"/>
</dbReference>
<dbReference type="InterPro" id="IPR036312">
    <property type="entry name" value="Bifun_inhib/LTP/seed_sf"/>
</dbReference>
<comment type="caution">
    <text evidence="5">The sequence shown here is derived from an EMBL/GenBank/DDBJ whole genome shotgun (WGS) entry which is preliminary data.</text>
</comment>
<evidence type="ECO:0000313" key="5">
    <source>
        <dbReference type="EMBL" id="KAK9002289.1"/>
    </source>
</evidence>
<evidence type="ECO:0000259" key="4">
    <source>
        <dbReference type="SMART" id="SM00499"/>
    </source>
</evidence>
<feature type="domain" description="Bifunctional inhibitor/plant lipid transfer protein/seed storage helical" evidence="4">
    <location>
        <begin position="29"/>
        <end position="115"/>
    </location>
</feature>
<dbReference type="CDD" id="cd01960">
    <property type="entry name" value="nsLTP1"/>
    <property type="match status" value="1"/>
</dbReference>
<reference evidence="5 6" key="1">
    <citation type="journal article" date="2024" name="G3 (Bethesda)">
        <title>Genome assembly of Hibiscus sabdariffa L. provides insights into metabolisms of medicinal natural products.</title>
        <authorList>
            <person name="Kim T."/>
        </authorList>
    </citation>
    <scope>NUCLEOTIDE SEQUENCE [LARGE SCALE GENOMIC DNA]</scope>
    <source>
        <strain evidence="5">TK-2024</strain>
        <tissue evidence="5">Old leaves</tissue>
    </source>
</reference>
<dbReference type="Proteomes" id="UP001396334">
    <property type="component" value="Unassembled WGS sequence"/>
</dbReference>
<proteinExistence type="inferred from homology"/>
<comment type="function">
    <text evidence="2">Plant non-specific lipid-transfer proteins transfer phospholipids as well as galactolipids across membranes. May play a role in wax or cutin deposition in the cell walls of expanding epidermal cells and certain secretory tissues.</text>
</comment>
<dbReference type="SMART" id="SM00499">
    <property type="entry name" value="AAI"/>
    <property type="match status" value="1"/>
</dbReference>
<feature type="chain" id="PRO_5045830853" description="Non-specific lipid-transfer protein" evidence="3">
    <location>
        <begin position="26"/>
        <end position="117"/>
    </location>
</feature>
<accession>A0ABR2QP03</accession>
<dbReference type="EMBL" id="JBBPBN010000035">
    <property type="protein sequence ID" value="KAK9002289.1"/>
    <property type="molecule type" value="Genomic_DNA"/>
</dbReference>
<dbReference type="Pfam" id="PF00234">
    <property type="entry name" value="Tryp_alpha_amyl"/>
    <property type="match status" value="1"/>
</dbReference>
<comment type="similarity">
    <text evidence="1 2">Belongs to the plant LTP family.</text>
</comment>
<name>A0ABR2QP03_9ROSI</name>
<dbReference type="Gene3D" id="1.10.110.10">
    <property type="entry name" value="Plant lipid-transfer and hydrophobic proteins"/>
    <property type="match status" value="1"/>
</dbReference>
<dbReference type="PANTHER" id="PTHR33076">
    <property type="entry name" value="NON-SPECIFIC LIPID-TRANSFER PROTEIN 2-RELATED"/>
    <property type="match status" value="1"/>
</dbReference>
<dbReference type="InterPro" id="IPR016140">
    <property type="entry name" value="Bifunc_inhib/LTP/seed_store"/>
</dbReference>
<keyword evidence="2" id="KW-0813">Transport</keyword>
<sequence>MCHSIKFVAMLVLLVITSDITTIAAVPSCNNDVIASLTPCLGFIKGVAVPAAECCSGARNLASQVSGEGDRQAVCQCLKGVLTRIGPYDPNRIPLIGPKCGINVSIPPVDANTDCSG</sequence>
<protein>
    <recommendedName>
        <fullName evidence="2">Non-specific lipid-transfer protein</fullName>
    </recommendedName>
</protein>
<organism evidence="5 6">
    <name type="scientific">Hibiscus sabdariffa</name>
    <name type="common">roselle</name>
    <dbReference type="NCBI Taxonomy" id="183260"/>
    <lineage>
        <taxon>Eukaryota</taxon>
        <taxon>Viridiplantae</taxon>
        <taxon>Streptophyta</taxon>
        <taxon>Embryophyta</taxon>
        <taxon>Tracheophyta</taxon>
        <taxon>Spermatophyta</taxon>
        <taxon>Magnoliopsida</taxon>
        <taxon>eudicotyledons</taxon>
        <taxon>Gunneridae</taxon>
        <taxon>Pentapetalae</taxon>
        <taxon>rosids</taxon>
        <taxon>malvids</taxon>
        <taxon>Malvales</taxon>
        <taxon>Malvaceae</taxon>
        <taxon>Malvoideae</taxon>
        <taxon>Hibiscus</taxon>
    </lineage>
</organism>
<keyword evidence="3" id="KW-0732">Signal</keyword>
<evidence type="ECO:0000256" key="2">
    <source>
        <dbReference type="RuleBase" id="RU000628"/>
    </source>
</evidence>
<feature type="signal peptide" evidence="3">
    <location>
        <begin position="1"/>
        <end position="25"/>
    </location>
</feature>
<evidence type="ECO:0000256" key="1">
    <source>
        <dbReference type="ARBA" id="ARBA00009748"/>
    </source>
</evidence>
<dbReference type="PRINTS" id="PR00382">
    <property type="entry name" value="LIPIDTRNSFER"/>
</dbReference>
<evidence type="ECO:0000256" key="3">
    <source>
        <dbReference type="SAM" id="SignalP"/>
    </source>
</evidence>
<keyword evidence="6" id="KW-1185">Reference proteome</keyword>
<evidence type="ECO:0000313" key="6">
    <source>
        <dbReference type="Proteomes" id="UP001396334"/>
    </source>
</evidence>
<keyword evidence="2" id="KW-0446">Lipid-binding</keyword>